<evidence type="ECO:0000313" key="8">
    <source>
        <dbReference type="Proteomes" id="UP001199644"/>
    </source>
</evidence>
<dbReference type="PROSITE" id="PS50110">
    <property type="entry name" value="RESPONSE_REGULATORY"/>
    <property type="match status" value="1"/>
</dbReference>
<dbReference type="GO" id="GO:0000160">
    <property type="term" value="P:phosphorelay signal transduction system"/>
    <property type="evidence" value="ECO:0007669"/>
    <property type="project" value="InterPro"/>
</dbReference>
<dbReference type="InterPro" id="IPR011006">
    <property type="entry name" value="CheY-like_superfamily"/>
</dbReference>
<dbReference type="Pfam" id="PF00072">
    <property type="entry name" value="Response_reg"/>
    <property type="match status" value="1"/>
</dbReference>
<gene>
    <name evidence="7" type="ORF">LZC39_12885</name>
</gene>
<keyword evidence="3 5" id="KW-0597">Phosphoprotein</keyword>
<dbReference type="PANTHER" id="PTHR44591">
    <property type="entry name" value="STRESS RESPONSE REGULATOR PROTEIN 1"/>
    <property type="match status" value="1"/>
</dbReference>
<dbReference type="EMBL" id="JAJUOL010000563">
    <property type="protein sequence ID" value="MCH3852984.1"/>
    <property type="molecule type" value="Genomic_DNA"/>
</dbReference>
<evidence type="ECO:0000256" key="1">
    <source>
        <dbReference type="ARBA" id="ARBA00001946"/>
    </source>
</evidence>
<keyword evidence="4" id="KW-0283">Flagellar rotation</keyword>
<proteinExistence type="predicted"/>
<reference evidence="7" key="1">
    <citation type="submission" date="2021-12" db="EMBL/GenBank/DDBJ databases">
        <title>Prevalence of phenicol resistance gene fexA in Campylobacter isolated from poultry supply chain.</title>
        <authorList>
            <person name="Tang B."/>
            <person name="Zheng X."/>
            <person name="Lin J."/>
            <person name="Lin R."/>
            <person name="Yang H."/>
            <person name="Shen Z."/>
            <person name="Xia F."/>
        </authorList>
    </citation>
    <scope>NUCLEOTIDE SEQUENCE</scope>
    <source>
        <strain evidence="7">CJHN2011004</strain>
    </source>
</reference>
<comment type="cofactor">
    <cofactor evidence="1">
        <name>Mg(2+)</name>
        <dbReference type="ChEBI" id="CHEBI:18420"/>
    </cofactor>
</comment>
<dbReference type="InterPro" id="IPR001789">
    <property type="entry name" value="Sig_transdc_resp-reg_receiver"/>
</dbReference>
<evidence type="ECO:0000256" key="2">
    <source>
        <dbReference type="ARBA" id="ARBA00022500"/>
    </source>
</evidence>
<dbReference type="InterPro" id="IPR050595">
    <property type="entry name" value="Bact_response_regulator"/>
</dbReference>
<organism evidence="7 8">
    <name type="scientific">Campylobacter jejuni</name>
    <dbReference type="NCBI Taxonomy" id="197"/>
    <lineage>
        <taxon>Bacteria</taxon>
        <taxon>Pseudomonadati</taxon>
        <taxon>Campylobacterota</taxon>
        <taxon>Epsilonproteobacteria</taxon>
        <taxon>Campylobacterales</taxon>
        <taxon>Campylobacteraceae</taxon>
        <taxon>Campylobacter</taxon>
    </lineage>
</organism>
<feature type="domain" description="Response regulatory" evidence="6">
    <location>
        <begin position="2"/>
        <end position="69"/>
    </location>
</feature>
<feature type="modified residue" description="4-aspartylphosphate" evidence="5">
    <location>
        <position position="51"/>
    </location>
</feature>
<name>A0AAW5EJ77_CAMJU</name>
<evidence type="ECO:0000256" key="4">
    <source>
        <dbReference type="ARBA" id="ARBA00022779"/>
    </source>
</evidence>
<feature type="non-terminal residue" evidence="7">
    <location>
        <position position="69"/>
    </location>
</feature>
<sequence>MNLVIVEDDINMRKSLEIALGEYEEFQIKSYKSATEALKKIDSDTDLIITDINMPGIDGLEFIKACENK</sequence>
<evidence type="ECO:0000313" key="7">
    <source>
        <dbReference type="EMBL" id="MCH3852984.1"/>
    </source>
</evidence>
<dbReference type="GO" id="GO:0006935">
    <property type="term" value="P:chemotaxis"/>
    <property type="evidence" value="ECO:0007669"/>
    <property type="project" value="UniProtKB-KW"/>
</dbReference>
<dbReference type="Gene3D" id="3.40.50.2300">
    <property type="match status" value="1"/>
</dbReference>
<evidence type="ECO:0000259" key="6">
    <source>
        <dbReference type="PROSITE" id="PS50110"/>
    </source>
</evidence>
<dbReference type="SUPFAM" id="SSF52172">
    <property type="entry name" value="CheY-like"/>
    <property type="match status" value="1"/>
</dbReference>
<dbReference type="RefSeq" id="WP_240381718.1">
    <property type="nucleotide sequence ID" value="NZ_JAJUOL010000563.1"/>
</dbReference>
<accession>A0AAW5EJ77</accession>
<dbReference type="PANTHER" id="PTHR44591:SF3">
    <property type="entry name" value="RESPONSE REGULATORY DOMAIN-CONTAINING PROTEIN"/>
    <property type="match status" value="1"/>
</dbReference>
<dbReference type="AlphaFoldDB" id="A0AAW5EJ77"/>
<evidence type="ECO:0000256" key="3">
    <source>
        <dbReference type="ARBA" id="ARBA00022553"/>
    </source>
</evidence>
<dbReference type="GO" id="GO:0097588">
    <property type="term" value="P:archaeal or bacterial-type flagellum-dependent cell motility"/>
    <property type="evidence" value="ECO:0007669"/>
    <property type="project" value="UniProtKB-KW"/>
</dbReference>
<comment type="caution">
    <text evidence="7">The sequence shown here is derived from an EMBL/GenBank/DDBJ whole genome shotgun (WGS) entry which is preliminary data.</text>
</comment>
<dbReference type="Proteomes" id="UP001199644">
    <property type="component" value="Unassembled WGS sequence"/>
</dbReference>
<evidence type="ECO:0000256" key="5">
    <source>
        <dbReference type="PROSITE-ProRule" id="PRU00169"/>
    </source>
</evidence>
<keyword evidence="2" id="KW-0145">Chemotaxis</keyword>
<protein>
    <submittedName>
        <fullName evidence="7">Response regulator</fullName>
    </submittedName>
</protein>